<comment type="similarity">
    <text evidence="1">Belongs to the universal stress protein A family.</text>
</comment>
<dbReference type="CDD" id="cd00293">
    <property type="entry name" value="USP-like"/>
    <property type="match status" value="1"/>
</dbReference>
<comment type="caution">
    <text evidence="5">The sequence shown here is derived from an EMBL/GenBank/DDBJ whole genome shotgun (WGS) entry which is preliminary data.</text>
</comment>
<evidence type="ECO:0000313" key="6">
    <source>
        <dbReference type="Proteomes" id="UP000445000"/>
    </source>
</evidence>
<keyword evidence="6" id="KW-1185">Reference proteome</keyword>
<sequence>MISKAKPVAIKAHVSAAPGSTPVRVMCATDLWGESEHALQKALWLAKETDVELLLLHVVDAETPPRLTGRMAEHARRALQWRVRRWPELKPRPAISVRIGDPHRTISRIARQWRADLVIMGSARPRPMDRFLATTAERVATEARCAVLVVNDSKPETDCVIVQADRWPAFSGLFRRSAASMLASSRTTNVFITPHRGPAASTAYPVATCGRIMDDTTLSPRAKT</sequence>
<reference evidence="6" key="1">
    <citation type="submission" date="2020-01" db="EMBL/GenBank/DDBJ databases">
        <title>'Steroidobacter agaridevorans' sp. nov., agar-degrading bacteria isolated from rhizosphere soils.</title>
        <authorList>
            <person name="Ikenaga M."/>
            <person name="Kataoka M."/>
            <person name="Murouchi A."/>
            <person name="Katsuragi S."/>
            <person name="Sakai M."/>
        </authorList>
    </citation>
    <scope>NUCLEOTIDE SEQUENCE [LARGE SCALE GENOMIC DNA]</scope>
    <source>
        <strain evidence="6">YU21-B</strain>
    </source>
</reference>
<keyword evidence="3" id="KW-0067">ATP-binding</keyword>
<dbReference type="InterPro" id="IPR006015">
    <property type="entry name" value="Universal_stress_UspA"/>
</dbReference>
<organism evidence="5 6">
    <name type="scientific">Steroidobacter agaridevorans</name>
    <dbReference type="NCBI Taxonomy" id="2695856"/>
    <lineage>
        <taxon>Bacteria</taxon>
        <taxon>Pseudomonadati</taxon>
        <taxon>Pseudomonadota</taxon>
        <taxon>Gammaproteobacteria</taxon>
        <taxon>Steroidobacterales</taxon>
        <taxon>Steroidobacteraceae</taxon>
        <taxon>Steroidobacter</taxon>
    </lineage>
</organism>
<dbReference type="AlphaFoldDB" id="A0A829YCF5"/>
<accession>A0A829YCF5</accession>
<dbReference type="InterPro" id="IPR014729">
    <property type="entry name" value="Rossmann-like_a/b/a_fold"/>
</dbReference>
<evidence type="ECO:0000256" key="2">
    <source>
        <dbReference type="ARBA" id="ARBA00022741"/>
    </source>
</evidence>
<dbReference type="SUPFAM" id="SSF52402">
    <property type="entry name" value="Adenine nucleotide alpha hydrolases-like"/>
    <property type="match status" value="1"/>
</dbReference>
<evidence type="ECO:0000256" key="3">
    <source>
        <dbReference type="ARBA" id="ARBA00022840"/>
    </source>
</evidence>
<evidence type="ECO:0000256" key="1">
    <source>
        <dbReference type="ARBA" id="ARBA00008791"/>
    </source>
</evidence>
<protein>
    <recommendedName>
        <fullName evidence="4">UspA domain-containing protein</fullName>
    </recommendedName>
</protein>
<dbReference type="EMBL" id="BLJN01000002">
    <property type="protein sequence ID" value="GFE80282.1"/>
    <property type="molecule type" value="Genomic_DNA"/>
</dbReference>
<evidence type="ECO:0000259" key="4">
    <source>
        <dbReference type="Pfam" id="PF00582"/>
    </source>
</evidence>
<dbReference type="Proteomes" id="UP000445000">
    <property type="component" value="Unassembled WGS sequence"/>
</dbReference>
<evidence type="ECO:0000313" key="5">
    <source>
        <dbReference type="EMBL" id="GFE80282.1"/>
    </source>
</evidence>
<dbReference type="GO" id="GO:0005524">
    <property type="term" value="F:ATP binding"/>
    <property type="evidence" value="ECO:0007669"/>
    <property type="project" value="UniProtKB-KW"/>
</dbReference>
<proteinExistence type="inferred from homology"/>
<dbReference type="Gene3D" id="3.40.50.620">
    <property type="entry name" value="HUPs"/>
    <property type="match status" value="1"/>
</dbReference>
<dbReference type="PANTHER" id="PTHR46268:SF27">
    <property type="entry name" value="UNIVERSAL STRESS PROTEIN RV2623"/>
    <property type="match status" value="1"/>
</dbReference>
<name>A0A829YCF5_9GAMM</name>
<feature type="domain" description="UspA" evidence="4">
    <location>
        <begin position="24"/>
        <end position="150"/>
    </location>
</feature>
<dbReference type="PANTHER" id="PTHR46268">
    <property type="entry name" value="STRESS RESPONSE PROTEIN NHAX"/>
    <property type="match status" value="1"/>
</dbReference>
<gene>
    <name evidence="5" type="ORF">GCM10011487_22820</name>
</gene>
<keyword evidence="2" id="KW-0547">Nucleotide-binding</keyword>
<dbReference type="Pfam" id="PF00582">
    <property type="entry name" value="Usp"/>
    <property type="match status" value="1"/>
</dbReference>
<dbReference type="InterPro" id="IPR006016">
    <property type="entry name" value="UspA"/>
</dbReference>
<dbReference type="PRINTS" id="PR01438">
    <property type="entry name" value="UNVRSLSTRESS"/>
</dbReference>